<organism evidence="4 5">
    <name type="scientific">Nocardioides marmoriginsengisoli</name>
    <dbReference type="NCBI Taxonomy" id="661483"/>
    <lineage>
        <taxon>Bacteria</taxon>
        <taxon>Bacillati</taxon>
        <taxon>Actinomycetota</taxon>
        <taxon>Actinomycetes</taxon>
        <taxon>Propionibacteriales</taxon>
        <taxon>Nocardioidaceae</taxon>
        <taxon>Nocardioides</taxon>
    </lineage>
</organism>
<dbReference type="OrthoDB" id="9778052at2"/>
<dbReference type="PANTHER" id="PTHR10366:SF564">
    <property type="entry name" value="STEROL-4-ALPHA-CARBOXYLATE 3-DEHYDROGENASE, DECARBOXYLATING"/>
    <property type="match status" value="1"/>
</dbReference>
<dbReference type="InterPro" id="IPR036291">
    <property type="entry name" value="NAD(P)-bd_dom_sf"/>
</dbReference>
<dbReference type="FunFam" id="3.40.50.720:FF:000336">
    <property type="entry name" value="Aldehyde reductase"/>
    <property type="match status" value="1"/>
</dbReference>
<keyword evidence="5" id="KW-1185">Reference proteome</keyword>
<evidence type="ECO:0000313" key="4">
    <source>
        <dbReference type="EMBL" id="RNL65515.1"/>
    </source>
</evidence>
<sequence>MDPQSPVLVTGGSGYVASWLVRYLLEDGRTVRATVRDPRKKKGLEHLHALAEAHPGRLTLHRAELLEPGSYAEAMAGCELVMHTASPFLLGKVRDPQKQLVAPALEGTRNVLGSVEESATVKRVVLTSSVVAICGDNIDMRGKDCFTEDDWNTTSTLEHQPYPYSKTVAEREAWDIAGAQDRWDLVTIHPGLVVGPSLTTASKSGTFRTMGSFTDFSLATGAPALEMGVVDVRDVARAHIAAGYTPAAHGRYITNAETMSMLDIGKALRAEFGYRPSFPLIEAPKALIKLAAPVAGLTRKFVDLNVGYPLRFDNSRTVADLGITFRPGAESVVEHFQQMIDDGLVRG</sequence>
<dbReference type="Pfam" id="PF01370">
    <property type="entry name" value="Epimerase"/>
    <property type="match status" value="1"/>
</dbReference>
<dbReference type="InterPro" id="IPR050425">
    <property type="entry name" value="NAD(P)_dehydrat-like"/>
</dbReference>
<evidence type="ECO:0000256" key="1">
    <source>
        <dbReference type="ARBA" id="ARBA00023002"/>
    </source>
</evidence>
<gene>
    <name evidence="4" type="ORF">EFK50_04405</name>
</gene>
<comment type="caution">
    <text evidence="4">The sequence shown here is derived from an EMBL/GenBank/DDBJ whole genome shotgun (WGS) entry which is preliminary data.</text>
</comment>
<dbReference type="Gene3D" id="3.40.50.720">
    <property type="entry name" value="NAD(P)-binding Rossmann-like Domain"/>
    <property type="match status" value="1"/>
</dbReference>
<keyword evidence="1" id="KW-0560">Oxidoreductase</keyword>
<feature type="domain" description="NAD-dependent epimerase/dehydratase" evidence="3">
    <location>
        <begin position="7"/>
        <end position="242"/>
    </location>
</feature>
<reference evidence="4 5" key="1">
    <citation type="submission" date="2018-11" db="EMBL/GenBank/DDBJ databases">
        <authorList>
            <person name="Li F."/>
        </authorList>
    </citation>
    <scope>NUCLEOTIDE SEQUENCE [LARGE SCALE GENOMIC DNA]</scope>
    <source>
        <strain evidence="4 5">Gsoil 097</strain>
    </source>
</reference>
<dbReference type="SUPFAM" id="SSF51735">
    <property type="entry name" value="NAD(P)-binding Rossmann-fold domains"/>
    <property type="match status" value="1"/>
</dbReference>
<dbReference type="PANTHER" id="PTHR10366">
    <property type="entry name" value="NAD DEPENDENT EPIMERASE/DEHYDRATASE"/>
    <property type="match status" value="1"/>
</dbReference>
<dbReference type="GO" id="GO:0016616">
    <property type="term" value="F:oxidoreductase activity, acting on the CH-OH group of donors, NAD or NADP as acceptor"/>
    <property type="evidence" value="ECO:0007669"/>
    <property type="project" value="TreeGrafter"/>
</dbReference>
<comment type="similarity">
    <text evidence="2">Belongs to the NAD(P)-dependent epimerase/dehydratase family. Dihydroflavonol-4-reductase subfamily.</text>
</comment>
<dbReference type="InterPro" id="IPR001509">
    <property type="entry name" value="Epimerase_deHydtase"/>
</dbReference>
<proteinExistence type="inferred from homology"/>
<accession>A0A3N0CPX7</accession>
<evidence type="ECO:0000313" key="5">
    <source>
        <dbReference type="Proteomes" id="UP000267128"/>
    </source>
</evidence>
<dbReference type="Proteomes" id="UP000267128">
    <property type="component" value="Unassembled WGS sequence"/>
</dbReference>
<dbReference type="EMBL" id="RJSE01000003">
    <property type="protein sequence ID" value="RNL65515.1"/>
    <property type="molecule type" value="Genomic_DNA"/>
</dbReference>
<protein>
    <submittedName>
        <fullName evidence="4">NAD-dependent epimerase/dehydratase family protein</fullName>
    </submittedName>
</protein>
<evidence type="ECO:0000256" key="2">
    <source>
        <dbReference type="ARBA" id="ARBA00023445"/>
    </source>
</evidence>
<evidence type="ECO:0000259" key="3">
    <source>
        <dbReference type="Pfam" id="PF01370"/>
    </source>
</evidence>
<name>A0A3N0CPX7_9ACTN</name>
<dbReference type="AlphaFoldDB" id="A0A3N0CPX7"/>